<proteinExistence type="predicted"/>
<comment type="caution">
    <text evidence="1">The sequence shown here is derived from an EMBL/GenBank/DDBJ whole genome shotgun (WGS) entry which is preliminary data.</text>
</comment>
<accession>A0AAW1Q1R0</accession>
<gene>
    <name evidence="1" type="ORF">WJX74_008576</name>
</gene>
<name>A0AAW1Q1R0_9CHLO</name>
<sequence length="106" mass="11463">MGDEQKRKLSPLSPVRSVGRGLSFTARQVSRVVRNPFARQDSAVFASTAAETQSGLEEGAKPLANFRLWNPFKKVEPAPLLSAAFLASFAANELPGSRLIARTYSA</sequence>
<dbReference type="EMBL" id="JALJOS010000086">
    <property type="protein sequence ID" value="KAK9816228.1"/>
    <property type="molecule type" value="Genomic_DNA"/>
</dbReference>
<dbReference type="AlphaFoldDB" id="A0AAW1Q1R0"/>
<reference evidence="1 2" key="1">
    <citation type="journal article" date="2024" name="Nat. Commun.">
        <title>Phylogenomics reveals the evolutionary origins of lichenization in chlorophyte algae.</title>
        <authorList>
            <person name="Puginier C."/>
            <person name="Libourel C."/>
            <person name="Otte J."/>
            <person name="Skaloud P."/>
            <person name="Haon M."/>
            <person name="Grisel S."/>
            <person name="Petersen M."/>
            <person name="Berrin J.G."/>
            <person name="Delaux P.M."/>
            <person name="Dal Grande F."/>
            <person name="Keller J."/>
        </authorList>
    </citation>
    <scope>NUCLEOTIDE SEQUENCE [LARGE SCALE GENOMIC DNA]</scope>
    <source>
        <strain evidence="1 2">SAG 2145</strain>
    </source>
</reference>
<dbReference type="Proteomes" id="UP001438707">
    <property type="component" value="Unassembled WGS sequence"/>
</dbReference>
<protein>
    <submittedName>
        <fullName evidence="1">Uncharacterized protein</fullName>
    </submittedName>
</protein>
<evidence type="ECO:0000313" key="2">
    <source>
        <dbReference type="Proteomes" id="UP001438707"/>
    </source>
</evidence>
<organism evidence="1 2">
    <name type="scientific">Apatococcus lobatus</name>
    <dbReference type="NCBI Taxonomy" id="904363"/>
    <lineage>
        <taxon>Eukaryota</taxon>
        <taxon>Viridiplantae</taxon>
        <taxon>Chlorophyta</taxon>
        <taxon>core chlorophytes</taxon>
        <taxon>Trebouxiophyceae</taxon>
        <taxon>Chlorellales</taxon>
        <taxon>Chlorellaceae</taxon>
        <taxon>Apatococcus</taxon>
    </lineage>
</organism>
<keyword evidence="2" id="KW-1185">Reference proteome</keyword>
<evidence type="ECO:0000313" key="1">
    <source>
        <dbReference type="EMBL" id="KAK9816228.1"/>
    </source>
</evidence>